<keyword evidence="3" id="KW-1185">Reference proteome</keyword>
<name>A0ABS4G2R2_9CLOT</name>
<dbReference type="EMBL" id="JAGGKC010000008">
    <property type="protein sequence ID" value="MBP1918838.1"/>
    <property type="molecule type" value="Genomic_DNA"/>
</dbReference>
<dbReference type="RefSeq" id="WP_209459060.1">
    <property type="nucleotide sequence ID" value="NZ_JAGGKC010000008.1"/>
</dbReference>
<proteinExistence type="predicted"/>
<keyword evidence="1" id="KW-0812">Transmembrane</keyword>
<accession>A0ABS4G2R2</accession>
<evidence type="ECO:0000313" key="2">
    <source>
        <dbReference type="EMBL" id="MBP1918838.1"/>
    </source>
</evidence>
<keyword evidence="1" id="KW-0472">Membrane</keyword>
<sequence>MKKNLLISYQALIIIAMLALAVMFTMKGSFAAVVYIAMALFGALAIKNEVSGKSV</sequence>
<evidence type="ECO:0000313" key="3">
    <source>
        <dbReference type="Proteomes" id="UP001519271"/>
    </source>
</evidence>
<keyword evidence="1" id="KW-1133">Transmembrane helix</keyword>
<evidence type="ECO:0000256" key="1">
    <source>
        <dbReference type="SAM" id="Phobius"/>
    </source>
</evidence>
<comment type="caution">
    <text evidence="2">The sequence shown here is derived from an EMBL/GenBank/DDBJ whole genome shotgun (WGS) entry which is preliminary data.</text>
</comment>
<organism evidence="2 3">
    <name type="scientific">Youngiibacter multivorans</name>
    <dbReference type="NCBI Taxonomy" id="937251"/>
    <lineage>
        <taxon>Bacteria</taxon>
        <taxon>Bacillati</taxon>
        <taxon>Bacillota</taxon>
        <taxon>Clostridia</taxon>
        <taxon>Eubacteriales</taxon>
        <taxon>Clostridiaceae</taxon>
        <taxon>Youngiibacter</taxon>
    </lineage>
</organism>
<protein>
    <submittedName>
        <fullName evidence="2">Uncharacterized protein</fullName>
    </submittedName>
</protein>
<feature type="transmembrane region" description="Helical" evidence="1">
    <location>
        <begin position="30"/>
        <end position="46"/>
    </location>
</feature>
<gene>
    <name evidence="2" type="ORF">J2Z34_001318</name>
</gene>
<dbReference type="Proteomes" id="UP001519271">
    <property type="component" value="Unassembled WGS sequence"/>
</dbReference>
<reference evidence="2 3" key="1">
    <citation type="submission" date="2021-03" db="EMBL/GenBank/DDBJ databases">
        <title>Genomic Encyclopedia of Type Strains, Phase IV (KMG-IV): sequencing the most valuable type-strain genomes for metagenomic binning, comparative biology and taxonomic classification.</title>
        <authorList>
            <person name="Goeker M."/>
        </authorList>
    </citation>
    <scope>NUCLEOTIDE SEQUENCE [LARGE SCALE GENOMIC DNA]</scope>
    <source>
        <strain evidence="2 3">DSM 6139</strain>
    </source>
</reference>
<feature type="transmembrane region" description="Helical" evidence="1">
    <location>
        <begin position="7"/>
        <end position="24"/>
    </location>
</feature>